<dbReference type="HOGENOM" id="CLU_569694_0_0_4"/>
<dbReference type="PATRIC" id="fig|365046.3.peg.1374"/>
<accession>F5Y3F8</accession>
<protein>
    <submittedName>
        <fullName evidence="3">Uncharacterized protein</fullName>
    </submittedName>
</protein>
<dbReference type="AlphaFoldDB" id="F5Y3F8"/>
<gene>
    <name evidence="3" type="ordered locus">Rta_13450</name>
</gene>
<name>F5Y3F8_RAMTT</name>
<proteinExistence type="predicted"/>
<dbReference type="KEGG" id="rta:Rta_13450"/>
<keyword evidence="4" id="KW-1185">Reference proteome</keyword>
<evidence type="ECO:0000313" key="3">
    <source>
        <dbReference type="EMBL" id="AEG92432.1"/>
    </source>
</evidence>
<dbReference type="RefSeq" id="WP_013900665.1">
    <property type="nucleotide sequence ID" value="NC_015677.1"/>
</dbReference>
<dbReference type="EMBL" id="CP000245">
    <property type="protein sequence ID" value="AEG92432.1"/>
    <property type="molecule type" value="Genomic_DNA"/>
</dbReference>
<evidence type="ECO:0000313" key="4">
    <source>
        <dbReference type="Proteomes" id="UP000008385"/>
    </source>
</evidence>
<organism evidence="3 4">
    <name type="scientific">Ramlibacter tataouinensis (strain ATCC BAA-407 / DSM 14655 / LMG 21543 / TTB310)</name>
    <dbReference type="NCBI Taxonomy" id="365046"/>
    <lineage>
        <taxon>Bacteria</taxon>
        <taxon>Pseudomonadati</taxon>
        <taxon>Pseudomonadota</taxon>
        <taxon>Betaproteobacteria</taxon>
        <taxon>Burkholderiales</taxon>
        <taxon>Comamonadaceae</taxon>
        <taxon>Ramlibacter</taxon>
    </lineage>
</organism>
<keyword evidence="2" id="KW-0732">Signal</keyword>
<reference evidence="3 4" key="2">
    <citation type="journal article" date="2011" name="PLoS ONE">
        <title>The Cyst-Dividing Bacterium Ramlibacter tataouinensis TTB310 Genome Reveals a Well-Stocked Toolbox for Adaptation to a Desert Environment.</title>
        <authorList>
            <person name="De Luca G."/>
            <person name="Barakat M."/>
            <person name="Ortet P."/>
            <person name="Fochesato S."/>
            <person name="Jourlin-Castelli C."/>
            <person name="Ansaldi M."/>
            <person name="Py B."/>
            <person name="Fichant G."/>
            <person name="Coutinho P.M."/>
            <person name="Voulhoux R."/>
            <person name="Bastien O."/>
            <person name="Marechal E."/>
            <person name="Henrissat B."/>
            <person name="Quentin Y."/>
            <person name="Noirot P."/>
            <person name="Filloux A."/>
            <person name="Mejean V."/>
            <person name="Dubow M.S."/>
            <person name="Barras F."/>
            <person name="Barbe V."/>
            <person name="Weissenbach J."/>
            <person name="Mihalcescu I."/>
            <person name="Vermeglio A."/>
            <person name="Achouak W."/>
            <person name="Heulin T."/>
        </authorList>
    </citation>
    <scope>NUCLEOTIDE SEQUENCE [LARGE SCALE GENOMIC DNA]</scope>
    <source>
        <strain evidence="4">ATCC BAA-407 / DSM 14655 / LMG 21543 / TTB310</strain>
    </source>
</reference>
<reference evidence="4" key="1">
    <citation type="submission" date="2006-01" db="EMBL/GenBank/DDBJ databases">
        <title>Genome of the cyst-dividing bacterium Ramlibacter tataouinensis.</title>
        <authorList>
            <person name="Barakat M."/>
            <person name="Ortet P."/>
            <person name="De Luca G."/>
            <person name="Jourlin-Castelli C."/>
            <person name="Ansaldi M."/>
            <person name="Py B."/>
            <person name="Fichant G."/>
            <person name="Coutinho P."/>
            <person name="Voulhoux R."/>
            <person name="Bastien O."/>
            <person name="Roy S."/>
            <person name="Marechal E."/>
            <person name="Henrissat B."/>
            <person name="Quentin Y."/>
            <person name="Noirot P."/>
            <person name="Filloux A."/>
            <person name="Mejean V."/>
            <person name="DuBow M."/>
            <person name="Barras F."/>
            <person name="Heulin T."/>
        </authorList>
    </citation>
    <scope>NUCLEOTIDE SEQUENCE [LARGE SCALE GENOMIC DNA]</scope>
    <source>
        <strain evidence="4">ATCC BAA-407 / DSM 14655 / LMG 21543 / TTB310</strain>
    </source>
</reference>
<feature type="signal peptide" evidence="2">
    <location>
        <begin position="1"/>
        <end position="20"/>
    </location>
</feature>
<dbReference type="STRING" id="365046.Rta_13450"/>
<dbReference type="Proteomes" id="UP000008385">
    <property type="component" value="Chromosome"/>
</dbReference>
<evidence type="ECO:0000256" key="2">
    <source>
        <dbReference type="SAM" id="SignalP"/>
    </source>
</evidence>
<feature type="compositionally biased region" description="Gly residues" evidence="1">
    <location>
        <begin position="24"/>
        <end position="50"/>
    </location>
</feature>
<dbReference type="PROSITE" id="PS51257">
    <property type="entry name" value="PROKAR_LIPOPROTEIN"/>
    <property type="match status" value="1"/>
</dbReference>
<sequence>MQGRLRLPAIALAIVVAACGGGGGGSSGTGATGGPGTPGTSPGTGGGPGTTPGTSVNVDVAPASTRLASIPAGTSLTESMAYMGDQFEVAKYRRANLIDDNGRNLVYAVRADGNARPRAYDVYSLTEQGPVQIYSGVARNSSVSAGCEAGARYLLDADGTEVLMAENPAGGAGGCSGAGRVISIPLANPAATSIVATNGGARLSTHNLVATANHHEIAVAGFEATNQTLRRVVFADRPGRQAATVKTFQSSTLSFGNVINDYNGALIARPECCSGRVRVVAQEGIQPASLWELDFVTIPAIVRIGQAAPAVPTDPNPLIGKVGIAVGGLVVSRDGTSGEAFGATYSASADNIIGRLCQLDATRFFRLYNDLQEPNPGIPRHAEAQRDNVCNNPIFPARLQTDFVRGSFAIFRSGNLIASMNLLDPSQVKIMREPRPNGLVSEIYTVSANGRWVVLRQAQPAGGQMQFLVHDSFAWPDLP</sequence>
<evidence type="ECO:0000256" key="1">
    <source>
        <dbReference type="SAM" id="MobiDB-lite"/>
    </source>
</evidence>
<feature type="chain" id="PRO_5003335540" evidence="2">
    <location>
        <begin position="21"/>
        <end position="479"/>
    </location>
</feature>
<feature type="region of interest" description="Disordered" evidence="1">
    <location>
        <begin position="24"/>
        <end position="55"/>
    </location>
</feature>